<evidence type="ECO:0000313" key="2">
    <source>
        <dbReference type="EMBL" id="PKK68934.1"/>
    </source>
</evidence>
<dbReference type="VEuPathDB" id="FungiDB:FUN_005098"/>
<protein>
    <submittedName>
        <fullName evidence="2">Uncharacterized protein</fullName>
    </submittedName>
</protein>
<dbReference type="AlphaFoldDB" id="A0A2N1N4Z3"/>
<evidence type="ECO:0000256" key="1">
    <source>
        <dbReference type="SAM" id="MobiDB-lite"/>
    </source>
</evidence>
<reference evidence="2 3" key="1">
    <citation type="submission" date="2016-04" db="EMBL/GenBank/DDBJ databases">
        <title>Genome analyses suggest a sexual origin of heterokaryosis in a supposedly ancient asexual fungus.</title>
        <authorList>
            <person name="Ropars J."/>
            <person name="Sedzielewska K."/>
            <person name="Noel J."/>
            <person name="Charron P."/>
            <person name="Farinelli L."/>
            <person name="Marton T."/>
            <person name="Kruger M."/>
            <person name="Pelin A."/>
            <person name="Brachmann A."/>
            <person name="Corradi N."/>
        </authorList>
    </citation>
    <scope>NUCLEOTIDE SEQUENCE [LARGE SCALE GENOMIC DNA]</scope>
    <source>
        <strain evidence="2 3">C2</strain>
    </source>
</reference>
<gene>
    <name evidence="2" type="ORF">RhiirC2_713004</name>
</gene>
<dbReference type="Proteomes" id="UP000233469">
    <property type="component" value="Unassembled WGS sequence"/>
</dbReference>
<proteinExistence type="predicted"/>
<evidence type="ECO:0000313" key="3">
    <source>
        <dbReference type="Proteomes" id="UP000233469"/>
    </source>
</evidence>
<comment type="caution">
    <text evidence="2">The sequence shown here is derived from an EMBL/GenBank/DDBJ whole genome shotgun (WGS) entry which is preliminary data.</text>
</comment>
<feature type="region of interest" description="Disordered" evidence="1">
    <location>
        <begin position="77"/>
        <end position="96"/>
    </location>
</feature>
<dbReference type="EMBL" id="LLXL01000785">
    <property type="protein sequence ID" value="PKK68934.1"/>
    <property type="molecule type" value="Genomic_DNA"/>
</dbReference>
<reference evidence="2 3" key="2">
    <citation type="submission" date="2017-10" db="EMBL/GenBank/DDBJ databases">
        <title>Extensive intraspecific genome diversity in a model arbuscular mycorrhizal fungus.</title>
        <authorList>
            <person name="Chen E.C.H."/>
            <person name="Morin E."/>
            <person name="Baudet D."/>
            <person name="Noel J."/>
            <person name="Ndikumana S."/>
            <person name="Charron P."/>
            <person name="St-Onge C."/>
            <person name="Giorgi J."/>
            <person name="Grigoriev I.V."/>
            <person name="Roux C."/>
            <person name="Martin F.M."/>
            <person name="Corradi N."/>
        </authorList>
    </citation>
    <scope>NUCLEOTIDE SEQUENCE [LARGE SCALE GENOMIC DNA]</scope>
    <source>
        <strain evidence="2 3">C2</strain>
    </source>
</reference>
<accession>A0A2N1N4Z3</accession>
<name>A0A2N1N4Z3_9GLOM</name>
<sequence>MSFTFSSFNMHTDQKCRNDNDENYKIDNFFKIPFEKKSSNLFLQKKDNSAKKQQKLSNKQVKKSIKSIYSVKHPQLIRNSKKSSSDFSSSSGSDEVDEEIKFNLLSISIKLECEPICKDYYMLKCY</sequence>
<organism evidence="2 3">
    <name type="scientific">Rhizophagus irregularis</name>
    <dbReference type="NCBI Taxonomy" id="588596"/>
    <lineage>
        <taxon>Eukaryota</taxon>
        <taxon>Fungi</taxon>
        <taxon>Fungi incertae sedis</taxon>
        <taxon>Mucoromycota</taxon>
        <taxon>Glomeromycotina</taxon>
        <taxon>Glomeromycetes</taxon>
        <taxon>Glomerales</taxon>
        <taxon>Glomeraceae</taxon>
        <taxon>Rhizophagus</taxon>
    </lineage>
</organism>